<name>A0ABU6IYZ4_9ACTN</name>
<dbReference type="SUPFAM" id="SSF53706">
    <property type="entry name" value="Formate dehydrogenase/DMSO reductase, domains 1-3"/>
    <property type="match status" value="1"/>
</dbReference>
<dbReference type="Pfam" id="PF00384">
    <property type="entry name" value="Molybdopterin"/>
    <property type="match status" value="1"/>
</dbReference>
<comment type="caution">
    <text evidence="10">The sequence shown here is derived from an EMBL/GenBank/DDBJ whole genome shotgun (WGS) entry which is preliminary data.</text>
</comment>
<dbReference type="Gene3D" id="2.40.40.20">
    <property type="match status" value="1"/>
</dbReference>
<dbReference type="InterPro" id="IPR050612">
    <property type="entry name" value="Prok_Mopterin_Oxidored"/>
</dbReference>
<dbReference type="Proteomes" id="UP001343724">
    <property type="component" value="Unassembled WGS sequence"/>
</dbReference>
<dbReference type="InterPro" id="IPR006657">
    <property type="entry name" value="MoPterin_dinucl-bd_dom"/>
</dbReference>
<evidence type="ECO:0000256" key="1">
    <source>
        <dbReference type="ARBA" id="ARBA00001942"/>
    </source>
</evidence>
<dbReference type="Pfam" id="PF04879">
    <property type="entry name" value="Molybdop_Fe4S4"/>
    <property type="match status" value="1"/>
</dbReference>
<dbReference type="Gene3D" id="3.40.228.10">
    <property type="entry name" value="Dimethylsulfoxide Reductase, domain 2"/>
    <property type="match status" value="1"/>
</dbReference>
<dbReference type="SUPFAM" id="SSF50692">
    <property type="entry name" value="ADC-like"/>
    <property type="match status" value="1"/>
</dbReference>
<feature type="domain" description="4Fe-4S Mo/W bis-MGD-type" evidence="9">
    <location>
        <begin position="60"/>
        <end position="121"/>
    </location>
</feature>
<dbReference type="PROSITE" id="PS51318">
    <property type="entry name" value="TAT"/>
    <property type="match status" value="1"/>
</dbReference>
<gene>
    <name evidence="10" type="ORF">VJ920_05810</name>
</gene>
<dbReference type="PANTHER" id="PTHR43742:SF3">
    <property type="entry name" value="DIMETHYL SULFOXIDE REDUCTASE DMSA"/>
    <property type="match status" value="1"/>
</dbReference>
<keyword evidence="3" id="KW-0500">Molybdenum</keyword>
<dbReference type="InterPro" id="IPR006655">
    <property type="entry name" value="Mopterin_OxRdtase_prok_CS"/>
</dbReference>
<dbReference type="Gene3D" id="2.20.25.90">
    <property type="entry name" value="ADC-like domains"/>
    <property type="match status" value="1"/>
</dbReference>
<dbReference type="SMART" id="SM00926">
    <property type="entry name" value="Molybdop_Fe4S4"/>
    <property type="match status" value="1"/>
</dbReference>
<dbReference type="EMBL" id="JAYMFH010000005">
    <property type="protein sequence ID" value="MEC4294817.1"/>
    <property type="molecule type" value="Genomic_DNA"/>
</dbReference>
<organism evidence="10 11">
    <name type="scientific">Adlercreutzia shanghongiae</name>
    <dbReference type="NCBI Taxonomy" id="3111773"/>
    <lineage>
        <taxon>Bacteria</taxon>
        <taxon>Bacillati</taxon>
        <taxon>Actinomycetota</taxon>
        <taxon>Coriobacteriia</taxon>
        <taxon>Eggerthellales</taxon>
        <taxon>Eggerthellaceae</taxon>
        <taxon>Adlercreutzia</taxon>
    </lineage>
</organism>
<keyword evidence="8" id="KW-0411">Iron-sulfur</keyword>
<protein>
    <submittedName>
        <fullName evidence="10">Molybdopterin-dependent oxidoreductase</fullName>
    </submittedName>
</protein>
<dbReference type="InterPro" id="IPR006656">
    <property type="entry name" value="Mopterin_OxRdtase"/>
</dbReference>
<comment type="cofactor">
    <cofactor evidence="1">
        <name>Mo-bis(molybdopterin guanine dinucleotide)</name>
        <dbReference type="ChEBI" id="CHEBI:60539"/>
    </cofactor>
</comment>
<evidence type="ECO:0000256" key="7">
    <source>
        <dbReference type="ARBA" id="ARBA00023004"/>
    </source>
</evidence>
<keyword evidence="4" id="KW-0479">Metal-binding</keyword>
<keyword evidence="11" id="KW-1185">Reference proteome</keyword>
<keyword evidence="5" id="KW-0732">Signal</keyword>
<dbReference type="PROSITE" id="PS00490">
    <property type="entry name" value="MOLYBDOPTERIN_PROK_2"/>
    <property type="match status" value="1"/>
</dbReference>
<evidence type="ECO:0000259" key="9">
    <source>
        <dbReference type="PROSITE" id="PS51669"/>
    </source>
</evidence>
<keyword evidence="7" id="KW-0408">Iron</keyword>
<dbReference type="PROSITE" id="PS51669">
    <property type="entry name" value="4FE4S_MOW_BIS_MGD"/>
    <property type="match status" value="1"/>
</dbReference>
<proteinExistence type="inferred from homology"/>
<evidence type="ECO:0000256" key="5">
    <source>
        <dbReference type="ARBA" id="ARBA00022729"/>
    </source>
</evidence>
<evidence type="ECO:0000313" key="10">
    <source>
        <dbReference type="EMBL" id="MEC4294817.1"/>
    </source>
</evidence>
<reference evidence="10 11" key="1">
    <citation type="submission" date="2024-01" db="EMBL/GenBank/DDBJ databases">
        <title>novel species in genus Adlercreutzia.</title>
        <authorList>
            <person name="Liu X."/>
        </authorList>
    </citation>
    <scope>NUCLEOTIDE SEQUENCE [LARGE SCALE GENOMIC DNA]</scope>
    <source>
        <strain evidence="10 11">R22</strain>
    </source>
</reference>
<comment type="similarity">
    <text evidence="2">Belongs to the prokaryotic molybdopterin-containing oxidoreductase family.</text>
</comment>
<dbReference type="PANTHER" id="PTHR43742">
    <property type="entry name" value="TRIMETHYLAMINE-N-OXIDE REDUCTASE"/>
    <property type="match status" value="1"/>
</dbReference>
<dbReference type="InterPro" id="IPR009010">
    <property type="entry name" value="Asp_de-COase-like_dom_sf"/>
</dbReference>
<evidence type="ECO:0000256" key="2">
    <source>
        <dbReference type="ARBA" id="ARBA00010312"/>
    </source>
</evidence>
<evidence type="ECO:0000313" key="11">
    <source>
        <dbReference type="Proteomes" id="UP001343724"/>
    </source>
</evidence>
<dbReference type="RefSeq" id="WP_326437755.1">
    <property type="nucleotide sequence ID" value="NZ_JAYMFH010000005.1"/>
</dbReference>
<sequence>MEMTTGGTGSLSRRAFVGAAAAATAIMAAGCAPESKLAGTGDTEPRNYQVDAEFDENQPGEWKPVPCWLLCGGRCQLKAYVVDGVVTRVKTDDNREDTLEEFQNRACPRGRSQRKHVFAADRIKYPMKRKSWNPGGTEVNGELRGVDEWERISWDEALDITASEMKRIYDAYGPEACFYSGISFCLFPQKVLPLMGGYSNFAGCTSYGHWMLCSGDLGISTEAGEPGVMGANDRLDMLKAETIVLHGLNPAWSSGGSPAFHFWRAKEAGAEFIFIGPEYNVSASMLDARWIPCRPNTDVAFLLAVAYEMLRLDKEKGDIVDWDFIDRCTVGFDKDRLPADARSEENIYDYLMGNIDGVAKTPEWASAICGTPVEDITWYAEKIGKNHAVTTLYAWATGRNTAGESMPQAALTVGCLGGHFGKPGHATNPTEIYYAGNEGNKLVSAGAMRDVAVSEAVAGNPAENGSTVAIPLASLWKDINKGSYTDIGNCDWVNCTTAGMKEPEEKPVNIKMIMSQCSQFLTTMVDVNEGIKAFRSAEFVLSMSQHFTTSSQYADIVLPSTTPWEGPGYDQSFLQLTYNFANRETMYFASWAVAPLFEARSDRDICHDLLDRLGFNGDDVFPYSEEQREFDRINGATFIDEDGVTSRPLVTITQEKLDELGLDGTVQEGVIDYDELVKRGLYHVPRSEGDNRGYIAYADFVADPEANPRPFSTSGKFELYCQTKADGYNRMGIYKEEIKPYACYRVGEGCYQDSFTDFEGGVKGEFPLQLYTPHYLRRAHAGFDSVGWLRQAFENPVYMNPLDAADRGVSDGDWVLVRSKAGGVLRQVSTMETLMPGVVGIPHGSWQEMDPETGYSKSGCENVLCPTSYESGLMNGYNSTLVEIERYEDQDLLADKDRPVVLPAGIEE</sequence>
<dbReference type="Gene3D" id="3.40.50.740">
    <property type="match status" value="2"/>
</dbReference>
<dbReference type="Pfam" id="PF01568">
    <property type="entry name" value="Molydop_binding"/>
    <property type="match status" value="1"/>
</dbReference>
<dbReference type="InterPro" id="IPR006311">
    <property type="entry name" value="TAT_signal"/>
</dbReference>
<evidence type="ECO:0000256" key="8">
    <source>
        <dbReference type="ARBA" id="ARBA00023014"/>
    </source>
</evidence>
<evidence type="ECO:0000256" key="4">
    <source>
        <dbReference type="ARBA" id="ARBA00022723"/>
    </source>
</evidence>
<evidence type="ECO:0000256" key="6">
    <source>
        <dbReference type="ARBA" id="ARBA00023002"/>
    </source>
</evidence>
<accession>A0ABU6IYZ4</accession>
<dbReference type="InterPro" id="IPR006963">
    <property type="entry name" value="Mopterin_OxRdtase_4Fe-4S_dom"/>
</dbReference>
<evidence type="ECO:0000256" key="3">
    <source>
        <dbReference type="ARBA" id="ARBA00022505"/>
    </source>
</evidence>
<keyword evidence="6" id="KW-0560">Oxidoreductase</keyword>